<dbReference type="GeneID" id="117641215"/>
<dbReference type="FunFam" id="3.30.160.60:FF:000110">
    <property type="entry name" value="Zinc finger protein-like"/>
    <property type="match status" value="1"/>
</dbReference>
<dbReference type="OrthoDB" id="2687452at2759"/>
<dbReference type="GO" id="GO:0008270">
    <property type="term" value="F:zinc ion binding"/>
    <property type="evidence" value="ECO:0007669"/>
    <property type="project" value="UniProtKB-KW"/>
</dbReference>
<evidence type="ECO:0000256" key="1">
    <source>
        <dbReference type="ARBA" id="ARBA00022723"/>
    </source>
</evidence>
<dbReference type="SMART" id="SM00355">
    <property type="entry name" value="ZnF_C2H2"/>
    <property type="match status" value="7"/>
</dbReference>
<dbReference type="PROSITE" id="PS00028">
    <property type="entry name" value="ZINC_FINGER_C2H2_1"/>
    <property type="match status" value="3"/>
</dbReference>
<dbReference type="Pfam" id="PF00096">
    <property type="entry name" value="zf-C2H2"/>
    <property type="match status" value="2"/>
</dbReference>
<keyword evidence="1" id="KW-0479">Metal-binding</keyword>
<evidence type="ECO:0000256" key="5">
    <source>
        <dbReference type="PROSITE-ProRule" id="PRU00042"/>
    </source>
</evidence>
<evidence type="ECO:0000259" key="7">
    <source>
        <dbReference type="PROSITE" id="PS50157"/>
    </source>
</evidence>
<keyword evidence="2" id="KW-0677">Repeat</keyword>
<dbReference type="GO" id="GO:0005634">
    <property type="term" value="C:nucleus"/>
    <property type="evidence" value="ECO:0007669"/>
    <property type="project" value="TreeGrafter"/>
</dbReference>
<dbReference type="InterPro" id="IPR013087">
    <property type="entry name" value="Znf_C2H2_type"/>
</dbReference>
<feature type="domain" description="C2H2-type" evidence="7">
    <location>
        <begin position="358"/>
        <end position="380"/>
    </location>
</feature>
<feature type="region of interest" description="Disordered" evidence="6">
    <location>
        <begin position="149"/>
        <end position="216"/>
    </location>
</feature>
<dbReference type="SUPFAM" id="SSF57667">
    <property type="entry name" value="beta-beta-alpha zinc fingers"/>
    <property type="match status" value="4"/>
</dbReference>
<reference evidence="9" key="1">
    <citation type="submission" date="2025-08" db="UniProtKB">
        <authorList>
            <consortium name="RefSeq"/>
        </authorList>
    </citation>
    <scope>IDENTIFICATION</scope>
    <source>
        <tissue evidence="9">Total insect</tissue>
    </source>
</reference>
<feature type="compositionally biased region" description="Basic residues" evidence="6">
    <location>
        <begin position="190"/>
        <end position="199"/>
    </location>
</feature>
<dbReference type="PANTHER" id="PTHR24409">
    <property type="entry name" value="ZINC FINGER PROTEIN 142"/>
    <property type="match status" value="1"/>
</dbReference>
<dbReference type="AlphaFoldDB" id="A0A6P8Y410"/>
<evidence type="ECO:0000313" key="9">
    <source>
        <dbReference type="RefSeq" id="XP_034234258.1"/>
    </source>
</evidence>
<dbReference type="PANTHER" id="PTHR24409:SF295">
    <property type="entry name" value="AZ2-RELATED"/>
    <property type="match status" value="1"/>
</dbReference>
<dbReference type="GO" id="GO:0000977">
    <property type="term" value="F:RNA polymerase II transcription regulatory region sequence-specific DNA binding"/>
    <property type="evidence" value="ECO:0007669"/>
    <property type="project" value="TreeGrafter"/>
</dbReference>
<evidence type="ECO:0000256" key="3">
    <source>
        <dbReference type="ARBA" id="ARBA00022771"/>
    </source>
</evidence>
<evidence type="ECO:0000256" key="4">
    <source>
        <dbReference type="ARBA" id="ARBA00022833"/>
    </source>
</evidence>
<gene>
    <name evidence="9" type="primary">LOC117641215</name>
</gene>
<dbReference type="InParanoid" id="A0A6P8Y410"/>
<feature type="compositionally biased region" description="Polar residues" evidence="6">
    <location>
        <begin position="158"/>
        <end position="173"/>
    </location>
</feature>
<organism evidence="9">
    <name type="scientific">Thrips palmi</name>
    <name type="common">Melon thrips</name>
    <dbReference type="NCBI Taxonomy" id="161013"/>
    <lineage>
        <taxon>Eukaryota</taxon>
        <taxon>Metazoa</taxon>
        <taxon>Ecdysozoa</taxon>
        <taxon>Arthropoda</taxon>
        <taxon>Hexapoda</taxon>
        <taxon>Insecta</taxon>
        <taxon>Pterygota</taxon>
        <taxon>Neoptera</taxon>
        <taxon>Paraneoptera</taxon>
        <taxon>Thysanoptera</taxon>
        <taxon>Terebrantia</taxon>
        <taxon>Thripoidea</taxon>
        <taxon>Thripidae</taxon>
        <taxon>Thrips</taxon>
    </lineage>
</organism>
<dbReference type="Gene3D" id="3.30.160.60">
    <property type="entry name" value="Classic Zinc Finger"/>
    <property type="match status" value="4"/>
</dbReference>
<accession>A0A6P8Y410</accession>
<sequence>MNFAAYFDQSLEAERMMSSPISIVVEDLQEMTSTQNTEEEINEETASITSSKTNTKLVYLIKNAGDMPVESVLSAVLGGSGSQSSPKTHPSTLPMTGYKMRKVRAKKRKHSPVDSGASQKVVIKGSDGKENMIFLDLDMPVKVELQVDSEDVDDPTWAPTNSDRAGSRSSTWSKLKRARSAVRNSMRTLRLPKPHKKRDTRKEGHKGSASQRHIIQKDDPNYAVMMEKFAKPVSVSTMKRHGLYRPKTNGYKIDAPYKKDVAPYIEKISDTEYKCKICLTAKFRWNYKAEIHILEHLDWRPFECEVCGRAFTQNQYLTKHKRLHFPDDTNFMCEVCGKGFQRRYYLTYHMDEHFEKTYTCEECGRKFTRRQKHDEHVRYHHKCHYSVCDICGQTLRTTALSRHRKQHGEKSERKKKENSSVSNWLSCNVCGRAFRSVRERDDHEAEHSNSLLPFHCEECAVYFKTKRTLTNHIMHAHSQITEEECEVDAAAAGGEECEVAINEEECEVTTGEEECEVATHVLDELSSTIIVSIPEEL</sequence>
<dbReference type="RefSeq" id="XP_034234258.1">
    <property type="nucleotide sequence ID" value="XM_034378367.1"/>
</dbReference>
<dbReference type="GO" id="GO:0000981">
    <property type="term" value="F:DNA-binding transcription factor activity, RNA polymerase II-specific"/>
    <property type="evidence" value="ECO:0007669"/>
    <property type="project" value="TreeGrafter"/>
</dbReference>
<name>A0A6P8Y410_THRPL</name>
<evidence type="ECO:0000256" key="6">
    <source>
        <dbReference type="SAM" id="MobiDB-lite"/>
    </source>
</evidence>
<protein>
    <submittedName>
        <fullName evidence="9">Zinc finger protein 43-like</fullName>
    </submittedName>
</protein>
<proteinExistence type="predicted"/>
<feature type="domain" description="C2H2-type" evidence="7">
    <location>
        <begin position="425"/>
        <end position="449"/>
    </location>
</feature>
<dbReference type="PROSITE" id="PS50157">
    <property type="entry name" value="ZINC_FINGER_C2H2_2"/>
    <property type="match status" value="5"/>
</dbReference>
<keyword evidence="8" id="KW-1185">Reference proteome</keyword>
<evidence type="ECO:0000256" key="2">
    <source>
        <dbReference type="ARBA" id="ARBA00022737"/>
    </source>
</evidence>
<feature type="domain" description="C2H2-type" evidence="7">
    <location>
        <begin position="302"/>
        <end position="329"/>
    </location>
</feature>
<dbReference type="InterPro" id="IPR036236">
    <property type="entry name" value="Znf_C2H2_sf"/>
</dbReference>
<feature type="domain" description="C2H2-type" evidence="7">
    <location>
        <begin position="454"/>
        <end position="482"/>
    </location>
</feature>
<dbReference type="Proteomes" id="UP000515158">
    <property type="component" value="Unplaced"/>
</dbReference>
<evidence type="ECO:0000313" key="8">
    <source>
        <dbReference type="Proteomes" id="UP000515158"/>
    </source>
</evidence>
<keyword evidence="3 5" id="KW-0863">Zinc-finger</keyword>
<keyword evidence="4" id="KW-0862">Zinc</keyword>
<dbReference type="KEGG" id="tpal:117641215"/>
<feature type="domain" description="C2H2-type" evidence="7">
    <location>
        <begin position="331"/>
        <end position="358"/>
    </location>
</feature>